<dbReference type="SUPFAM" id="SSF52096">
    <property type="entry name" value="ClpP/crotonase"/>
    <property type="match status" value="1"/>
</dbReference>
<feature type="transmembrane region" description="Helical" evidence="6">
    <location>
        <begin position="55"/>
        <end position="80"/>
    </location>
</feature>
<evidence type="ECO:0000256" key="5">
    <source>
        <dbReference type="SAM" id="MobiDB-lite"/>
    </source>
</evidence>
<dbReference type="GO" id="GO:0008236">
    <property type="term" value="F:serine-type peptidase activity"/>
    <property type="evidence" value="ECO:0007669"/>
    <property type="project" value="UniProtKB-KW"/>
</dbReference>
<comment type="caution">
    <text evidence="8">The sequence shown here is derived from an EMBL/GenBank/DDBJ whole genome shotgun (WGS) entry which is preliminary data.</text>
</comment>
<dbReference type="InterPro" id="IPR029045">
    <property type="entry name" value="ClpP/crotonase-like_dom_sf"/>
</dbReference>
<evidence type="ECO:0000313" key="9">
    <source>
        <dbReference type="Proteomes" id="UP000584867"/>
    </source>
</evidence>
<organism evidence="8 9">
    <name type="scientific">Granulicella mallensis</name>
    <dbReference type="NCBI Taxonomy" id="940614"/>
    <lineage>
        <taxon>Bacteria</taxon>
        <taxon>Pseudomonadati</taxon>
        <taxon>Acidobacteriota</taxon>
        <taxon>Terriglobia</taxon>
        <taxon>Terriglobales</taxon>
        <taxon>Acidobacteriaceae</taxon>
        <taxon>Granulicella</taxon>
    </lineage>
</organism>
<evidence type="ECO:0000256" key="3">
    <source>
        <dbReference type="ARBA" id="ARBA00022801"/>
    </source>
</evidence>
<dbReference type="PANTHER" id="PTHR42987:SF4">
    <property type="entry name" value="PROTEASE SOHB-RELATED"/>
    <property type="match status" value="1"/>
</dbReference>
<dbReference type="InterPro" id="IPR047272">
    <property type="entry name" value="S49_SppA_C"/>
</dbReference>
<reference evidence="8 9" key="1">
    <citation type="submission" date="2020-08" db="EMBL/GenBank/DDBJ databases">
        <title>Genomic Encyclopedia of Type Strains, Phase IV (KMG-V): Genome sequencing to study the core and pangenomes of soil and plant-associated prokaryotes.</title>
        <authorList>
            <person name="Whitman W."/>
        </authorList>
    </citation>
    <scope>NUCLEOTIDE SEQUENCE [LARGE SCALE GENOMIC DNA]</scope>
    <source>
        <strain evidence="8 9">X5P3</strain>
    </source>
</reference>
<evidence type="ECO:0000256" key="6">
    <source>
        <dbReference type="SAM" id="Phobius"/>
    </source>
</evidence>
<protein>
    <submittedName>
        <fullName evidence="8">Protease-4</fullName>
        <ecNumber evidence="8">3.4.21.-</ecNumber>
    </submittedName>
</protein>
<dbReference type="GO" id="GO:0006508">
    <property type="term" value="P:proteolysis"/>
    <property type="evidence" value="ECO:0007669"/>
    <property type="project" value="UniProtKB-KW"/>
</dbReference>
<dbReference type="Proteomes" id="UP000584867">
    <property type="component" value="Unassembled WGS sequence"/>
</dbReference>
<name>A0A7W7ZPN2_9BACT</name>
<evidence type="ECO:0000256" key="4">
    <source>
        <dbReference type="ARBA" id="ARBA00022825"/>
    </source>
</evidence>
<keyword evidence="6" id="KW-0472">Membrane</keyword>
<keyword evidence="6" id="KW-1133">Transmembrane helix</keyword>
<dbReference type="NCBIfam" id="TIGR00706">
    <property type="entry name" value="SppA_dom"/>
    <property type="match status" value="1"/>
</dbReference>
<dbReference type="AlphaFoldDB" id="A0A7W7ZPN2"/>
<keyword evidence="4" id="KW-0720">Serine protease</keyword>
<proteinExistence type="inferred from homology"/>
<sequence length="351" mass="37499">MPEDFPQQPPPSAPYTPGSYAPPAGQPGDPAFYGRAAYGAPPPYGRPPALRRSGWFWVALLGGIAAVVIIAICVTVASLAKSLGSDSDSASSLDSDSIAVIDVSGVILDADKVDKQLQKFGDDDNVKAIILHIDSPGGGAAASQEIYHEVLRIRQEKHKKIVASIESVGASGAYYIASACDKIYANPASVVGSVGVIMEWTNYGDLLRWAKMKNVVIHAGELKDAGDPTRDLTPKEEAYFQSLVDNMYGQFIHDVAIGRHVGDDKIKPLATGQVWTGEQALPLGLIDAQGGFRIALIDTARSVGIKDEPHIVRPAKEKHGLAALLSDGTDEIFPNPSKLLDRAPGFYFLWK</sequence>
<evidence type="ECO:0000256" key="2">
    <source>
        <dbReference type="ARBA" id="ARBA00022670"/>
    </source>
</evidence>
<evidence type="ECO:0000259" key="7">
    <source>
        <dbReference type="Pfam" id="PF01343"/>
    </source>
</evidence>
<dbReference type="EC" id="3.4.21.-" evidence="8"/>
<keyword evidence="3 8" id="KW-0378">Hydrolase</keyword>
<dbReference type="InterPro" id="IPR002142">
    <property type="entry name" value="Peptidase_S49"/>
</dbReference>
<evidence type="ECO:0000256" key="1">
    <source>
        <dbReference type="ARBA" id="ARBA00008683"/>
    </source>
</evidence>
<dbReference type="CDD" id="cd07023">
    <property type="entry name" value="S49_Sppa_N_C"/>
    <property type="match status" value="1"/>
</dbReference>
<feature type="domain" description="Peptidase S49" evidence="7">
    <location>
        <begin position="155"/>
        <end position="297"/>
    </location>
</feature>
<dbReference type="InterPro" id="IPR004635">
    <property type="entry name" value="Pept_S49_SppA"/>
</dbReference>
<dbReference type="PANTHER" id="PTHR42987">
    <property type="entry name" value="PEPTIDASE S49"/>
    <property type="match status" value="1"/>
</dbReference>
<accession>A0A7W7ZPN2</accession>
<feature type="region of interest" description="Disordered" evidence="5">
    <location>
        <begin position="1"/>
        <end position="28"/>
    </location>
</feature>
<evidence type="ECO:0000313" key="8">
    <source>
        <dbReference type="EMBL" id="MBB5063835.1"/>
    </source>
</evidence>
<keyword evidence="2 8" id="KW-0645">Protease</keyword>
<keyword evidence="6" id="KW-0812">Transmembrane</keyword>
<dbReference type="RefSeq" id="WP_184255293.1">
    <property type="nucleotide sequence ID" value="NZ_JACHIO010000008.1"/>
</dbReference>
<comment type="similarity">
    <text evidence="1">Belongs to the peptidase S49 family.</text>
</comment>
<dbReference type="EMBL" id="JACHIO010000008">
    <property type="protein sequence ID" value="MBB5063835.1"/>
    <property type="molecule type" value="Genomic_DNA"/>
</dbReference>
<gene>
    <name evidence="8" type="ORF">HDF15_002183</name>
</gene>
<dbReference type="Gene3D" id="6.20.330.10">
    <property type="match status" value="1"/>
</dbReference>
<dbReference type="Gene3D" id="3.90.226.10">
    <property type="entry name" value="2-enoyl-CoA Hydratase, Chain A, domain 1"/>
    <property type="match status" value="1"/>
</dbReference>
<dbReference type="Pfam" id="PF01343">
    <property type="entry name" value="Peptidase_S49"/>
    <property type="match status" value="1"/>
</dbReference>